<dbReference type="InterPro" id="IPR011635">
    <property type="entry name" value="CARDB"/>
</dbReference>
<dbReference type="Proteomes" id="UP000199249">
    <property type="component" value="Unassembled WGS sequence"/>
</dbReference>
<evidence type="ECO:0000256" key="1">
    <source>
        <dbReference type="SAM" id="SignalP"/>
    </source>
</evidence>
<feature type="domain" description="CARDB" evidence="2">
    <location>
        <begin position="151"/>
        <end position="267"/>
    </location>
</feature>
<reference evidence="5" key="1">
    <citation type="submission" date="2016-10" db="EMBL/GenBank/DDBJ databases">
        <authorList>
            <person name="Varghese N."/>
            <person name="Submissions S."/>
        </authorList>
    </citation>
    <scope>NUCLEOTIDE SEQUENCE [LARGE SCALE GENOMIC DNA]</scope>
    <source>
        <strain evidence="5">CGMCC 1.8975</strain>
    </source>
</reference>
<dbReference type="InterPro" id="IPR026444">
    <property type="entry name" value="Secre_tail"/>
</dbReference>
<feature type="signal peptide" evidence="1">
    <location>
        <begin position="1"/>
        <end position="22"/>
    </location>
</feature>
<accession>A0A1H3EF82</accession>
<protein>
    <submittedName>
        <fullName evidence="4">Por secretion system C-terminal sorting domain-containing protein</fullName>
    </submittedName>
</protein>
<keyword evidence="1" id="KW-0732">Signal</keyword>
<organism evidence="4 5">
    <name type="scientific">Hymenobacter psychrophilus</name>
    <dbReference type="NCBI Taxonomy" id="651662"/>
    <lineage>
        <taxon>Bacteria</taxon>
        <taxon>Pseudomonadati</taxon>
        <taxon>Bacteroidota</taxon>
        <taxon>Cytophagia</taxon>
        <taxon>Cytophagales</taxon>
        <taxon>Hymenobacteraceae</taxon>
        <taxon>Hymenobacter</taxon>
    </lineage>
</organism>
<dbReference type="InterPro" id="IPR013783">
    <property type="entry name" value="Ig-like_fold"/>
</dbReference>
<dbReference type="AlphaFoldDB" id="A0A1H3EF82"/>
<evidence type="ECO:0000313" key="4">
    <source>
        <dbReference type="EMBL" id="SDX77392.1"/>
    </source>
</evidence>
<name>A0A1H3EF82_9BACT</name>
<proteinExistence type="predicted"/>
<keyword evidence="5" id="KW-1185">Reference proteome</keyword>
<dbReference type="NCBIfam" id="TIGR04183">
    <property type="entry name" value="Por_Secre_tail"/>
    <property type="match status" value="1"/>
</dbReference>
<dbReference type="STRING" id="651662.SAMN04488069_103121"/>
<dbReference type="RefSeq" id="WP_175470869.1">
    <property type="nucleotide sequence ID" value="NZ_FNOV01000003.1"/>
</dbReference>
<sequence length="368" mass="38200">MKKCLRSFLWLLILALPRQMQAQNLPDLVLVAPFSLPTAVIAGAAYPMSANIRVNGNPGAGAQFNCVGYYLSEDAIWDATDAYLGASCQGLLLAGQSGPTSITGIIPPLTSAGKHYLVLVADPLNAERESNETNNVVSFPVQVTKGGVPMPDLTLLRPSISFSTVPAGGNTGAFAFIINQGLGSANGYEVGFFLSTDTVFSAGTDVFMGQITGGSLGGNIGGGSPSTIFSAPVLPVPQSTVSGTYYLLLVIDPRDLLAESDETNNSRALRLTVTGGPVTATASAANEAVQLYPNPVAAGVPIRVQLGAAARTLVGMTLLDGLGRVVAQKNWRPGQAEATLETESLPAGLYTLRLTGPAQQVVRRVLVK</sequence>
<feature type="domain" description="CARDB" evidence="2">
    <location>
        <begin position="26"/>
        <end position="138"/>
    </location>
</feature>
<dbReference type="Gene3D" id="2.60.40.10">
    <property type="entry name" value="Immunoglobulins"/>
    <property type="match status" value="2"/>
</dbReference>
<dbReference type="Pfam" id="PF18962">
    <property type="entry name" value="Por_Secre_tail"/>
    <property type="match status" value="1"/>
</dbReference>
<gene>
    <name evidence="4" type="ORF">SAMN04488069_103121</name>
</gene>
<evidence type="ECO:0000259" key="3">
    <source>
        <dbReference type="Pfam" id="PF18962"/>
    </source>
</evidence>
<feature type="chain" id="PRO_5011788056" evidence="1">
    <location>
        <begin position="23"/>
        <end position="368"/>
    </location>
</feature>
<dbReference type="Pfam" id="PF07705">
    <property type="entry name" value="CARDB"/>
    <property type="match status" value="2"/>
</dbReference>
<evidence type="ECO:0000313" key="5">
    <source>
        <dbReference type="Proteomes" id="UP000199249"/>
    </source>
</evidence>
<feature type="domain" description="Secretion system C-terminal sorting" evidence="3">
    <location>
        <begin position="291"/>
        <end position="367"/>
    </location>
</feature>
<evidence type="ECO:0000259" key="2">
    <source>
        <dbReference type="Pfam" id="PF07705"/>
    </source>
</evidence>
<dbReference type="EMBL" id="FNOV01000003">
    <property type="protein sequence ID" value="SDX77392.1"/>
    <property type="molecule type" value="Genomic_DNA"/>
</dbReference>